<feature type="signal peptide" evidence="9">
    <location>
        <begin position="1"/>
        <end position="30"/>
    </location>
</feature>
<evidence type="ECO:0000256" key="4">
    <source>
        <dbReference type="ARBA" id="ARBA00022553"/>
    </source>
</evidence>
<dbReference type="HOGENOM" id="CLU_000445_114_21_7"/>
<comment type="subcellular location">
    <subcellularLocation>
        <location evidence="2">Membrane</location>
    </subcellularLocation>
</comment>
<gene>
    <name evidence="13" type="ordered locus">A2cp1_3151</name>
</gene>
<keyword evidence="6 13" id="KW-0418">Kinase</keyword>
<evidence type="ECO:0000256" key="6">
    <source>
        <dbReference type="ARBA" id="ARBA00022777"/>
    </source>
</evidence>
<dbReference type="Gene3D" id="1.10.287.130">
    <property type="match status" value="1"/>
</dbReference>
<evidence type="ECO:0000259" key="11">
    <source>
        <dbReference type="PROSITE" id="PS50110"/>
    </source>
</evidence>
<keyword evidence="8" id="KW-0812">Transmembrane</keyword>
<dbReference type="Gene3D" id="3.30.565.10">
    <property type="entry name" value="Histidine kinase-like ATPase, C-terminal domain"/>
    <property type="match status" value="1"/>
</dbReference>
<feature type="domain" description="HAMP" evidence="12">
    <location>
        <begin position="296"/>
        <end position="347"/>
    </location>
</feature>
<feature type="chain" id="PRO_5002872796" description="histidine kinase" evidence="9">
    <location>
        <begin position="31"/>
        <end position="741"/>
    </location>
</feature>
<dbReference type="CDD" id="cd00082">
    <property type="entry name" value="HisKA"/>
    <property type="match status" value="1"/>
</dbReference>
<protein>
    <recommendedName>
        <fullName evidence="3">histidine kinase</fullName>
        <ecNumber evidence="3">2.7.13.3</ecNumber>
    </recommendedName>
</protein>
<dbReference type="InterPro" id="IPR036097">
    <property type="entry name" value="HisK_dim/P_sf"/>
</dbReference>
<name>B8JG83_ANAD2</name>
<keyword evidence="9" id="KW-0732">Signal</keyword>
<feature type="transmembrane region" description="Helical" evidence="8">
    <location>
        <begin position="273"/>
        <end position="295"/>
    </location>
</feature>
<dbReference type="InterPro" id="IPR004358">
    <property type="entry name" value="Sig_transdc_His_kin-like_C"/>
</dbReference>
<feature type="domain" description="Histidine kinase" evidence="10">
    <location>
        <begin position="376"/>
        <end position="590"/>
    </location>
</feature>
<evidence type="ECO:0000256" key="3">
    <source>
        <dbReference type="ARBA" id="ARBA00012438"/>
    </source>
</evidence>
<evidence type="ECO:0000259" key="12">
    <source>
        <dbReference type="PROSITE" id="PS50885"/>
    </source>
</evidence>
<dbReference type="Pfam" id="PF00072">
    <property type="entry name" value="Response_reg"/>
    <property type="match status" value="1"/>
</dbReference>
<dbReference type="PROSITE" id="PS50110">
    <property type="entry name" value="RESPONSE_REGULATORY"/>
    <property type="match status" value="1"/>
</dbReference>
<dbReference type="SMART" id="SM00448">
    <property type="entry name" value="REC"/>
    <property type="match status" value="1"/>
</dbReference>
<dbReference type="CDD" id="cd00075">
    <property type="entry name" value="HATPase"/>
    <property type="match status" value="1"/>
</dbReference>
<evidence type="ECO:0000256" key="1">
    <source>
        <dbReference type="ARBA" id="ARBA00000085"/>
    </source>
</evidence>
<keyword evidence="14" id="KW-1185">Reference proteome</keyword>
<dbReference type="EMBL" id="CP001359">
    <property type="protein sequence ID" value="ACL66486.1"/>
    <property type="molecule type" value="Genomic_DNA"/>
</dbReference>
<dbReference type="PROSITE" id="PS50885">
    <property type="entry name" value="HAMP"/>
    <property type="match status" value="1"/>
</dbReference>
<dbReference type="PRINTS" id="PR00344">
    <property type="entry name" value="BCTRLSENSOR"/>
</dbReference>
<dbReference type="Pfam" id="PF02518">
    <property type="entry name" value="HATPase_c"/>
    <property type="match status" value="1"/>
</dbReference>
<dbReference type="KEGG" id="acp:A2cp1_3151"/>
<dbReference type="InterPro" id="IPR003594">
    <property type="entry name" value="HATPase_dom"/>
</dbReference>
<organism evidence="13 14">
    <name type="scientific">Anaeromyxobacter dehalogenans (strain ATCC BAA-258 / DSM 21875 / 2CP-1)</name>
    <dbReference type="NCBI Taxonomy" id="455488"/>
    <lineage>
        <taxon>Bacteria</taxon>
        <taxon>Pseudomonadati</taxon>
        <taxon>Myxococcota</taxon>
        <taxon>Myxococcia</taxon>
        <taxon>Myxococcales</taxon>
        <taxon>Cystobacterineae</taxon>
        <taxon>Anaeromyxobacteraceae</taxon>
        <taxon>Anaeromyxobacter</taxon>
    </lineage>
</organism>
<dbReference type="Gene3D" id="3.40.50.2300">
    <property type="match status" value="1"/>
</dbReference>
<keyword evidence="8" id="KW-1133">Transmembrane helix</keyword>
<evidence type="ECO:0000313" key="14">
    <source>
        <dbReference type="Proteomes" id="UP000007089"/>
    </source>
</evidence>
<dbReference type="PROSITE" id="PS50109">
    <property type="entry name" value="HIS_KIN"/>
    <property type="match status" value="1"/>
</dbReference>
<sequence length="741" mass="78418">MRFRWRLVGLTAGALLPVALFSAATLSRLAAGEREANRQRLVADARTLAEGVDRETTATFRALQALGGSERLERGDLDGFREDAVRVLRTQPTWHAVILARPDGLRLLDTRRTSVAATAPPRDPRSLAEAVGTGEPVLGDVFTGPDGALLVAARLPLMHRGRVRHVLSALIPAEALRDLVRVPGTGENPWIRTLVDRSGTVVARSRSPERFVGQPASPRFLEAARAGGEGVYRDTNLDGGRSYVAFGHSARAGWTAAVVAPVDMLDGATRRSVLTIAALGAAVLLVSAGGAFLAAGRFNRAIASAAASAEALARGARPRVEAEGIAEVARLGEALERSADLLAARERERDQHLAVAEAARAEAEAASRTKDEFLAMLGHELRNPLSPIVTALELQDLGGSGGTREHAVIRRQVDHLVRLVDDLLDVSRITRGKVELQPERIEVRSFVARAVEMATPLVEERSHRLTVDVPEGLAVVGDPHRLAQVVANLLTNAARYTPPRGHIGVRAALRGAEVELAVRDDGRGLAPELRSRIFEPFVQAPQGQDRPQGGLGIGLALVRSLVELHGGRVEACSEGPGKGSTFVVELPAAPRAPAASPPAPRPAAAAAAAPLRILVVDDNEDAAELLADVLAHAGHEVRVAGDGGRGLELAVRFRPDVALLDIGLPVLDGYELAVQLRRRLGEAAPVVIGVSGYGQPNDRARSAAAGFRHHFVKPADLEALLAAVAAAGRERGRAPATEERA</sequence>
<comment type="catalytic activity">
    <reaction evidence="1">
        <text>ATP + protein L-histidine = ADP + protein N-phospho-L-histidine.</text>
        <dbReference type="EC" id="2.7.13.3"/>
    </reaction>
</comment>
<keyword evidence="4 7" id="KW-0597">Phosphoprotein</keyword>
<dbReference type="InterPro" id="IPR003661">
    <property type="entry name" value="HisK_dim/P_dom"/>
</dbReference>
<accession>B8JG83</accession>
<feature type="modified residue" description="4-aspartylphosphate" evidence="7">
    <location>
        <position position="661"/>
    </location>
</feature>
<dbReference type="Proteomes" id="UP000007089">
    <property type="component" value="Chromosome"/>
</dbReference>
<dbReference type="EC" id="2.7.13.3" evidence="3"/>
<dbReference type="SMART" id="SM00387">
    <property type="entry name" value="HATPase_c"/>
    <property type="match status" value="1"/>
</dbReference>
<dbReference type="GO" id="GO:0016020">
    <property type="term" value="C:membrane"/>
    <property type="evidence" value="ECO:0007669"/>
    <property type="project" value="UniProtKB-SubCell"/>
</dbReference>
<evidence type="ECO:0000256" key="5">
    <source>
        <dbReference type="ARBA" id="ARBA00022679"/>
    </source>
</evidence>
<dbReference type="InterPro" id="IPR011006">
    <property type="entry name" value="CheY-like_superfamily"/>
</dbReference>
<keyword evidence="8" id="KW-0472">Membrane</keyword>
<dbReference type="PANTHER" id="PTHR43547:SF2">
    <property type="entry name" value="HYBRID SIGNAL TRANSDUCTION HISTIDINE KINASE C"/>
    <property type="match status" value="1"/>
</dbReference>
<dbReference type="SUPFAM" id="SSF47384">
    <property type="entry name" value="Homodimeric domain of signal transducing histidine kinase"/>
    <property type="match status" value="1"/>
</dbReference>
<dbReference type="SMART" id="SM00388">
    <property type="entry name" value="HisKA"/>
    <property type="match status" value="1"/>
</dbReference>
<dbReference type="CDD" id="cd18774">
    <property type="entry name" value="PDC2_HK_sensor"/>
    <property type="match status" value="1"/>
</dbReference>
<dbReference type="PANTHER" id="PTHR43547">
    <property type="entry name" value="TWO-COMPONENT HISTIDINE KINASE"/>
    <property type="match status" value="1"/>
</dbReference>
<evidence type="ECO:0000259" key="10">
    <source>
        <dbReference type="PROSITE" id="PS50109"/>
    </source>
</evidence>
<dbReference type="InterPro" id="IPR036890">
    <property type="entry name" value="HATPase_C_sf"/>
</dbReference>
<dbReference type="InterPro" id="IPR001789">
    <property type="entry name" value="Sig_transdc_resp-reg_receiver"/>
</dbReference>
<evidence type="ECO:0000256" key="2">
    <source>
        <dbReference type="ARBA" id="ARBA00004370"/>
    </source>
</evidence>
<dbReference type="AlphaFoldDB" id="B8JG83"/>
<dbReference type="FunFam" id="3.30.565.10:FF:000006">
    <property type="entry name" value="Sensor histidine kinase WalK"/>
    <property type="match status" value="1"/>
</dbReference>
<dbReference type="CDD" id="cd17580">
    <property type="entry name" value="REC_2_DhkD-like"/>
    <property type="match status" value="1"/>
</dbReference>
<proteinExistence type="predicted"/>
<reference evidence="13" key="1">
    <citation type="submission" date="2009-01" db="EMBL/GenBank/DDBJ databases">
        <title>Complete sequence of Anaeromyxobacter dehalogenans 2CP-1.</title>
        <authorList>
            <consortium name="US DOE Joint Genome Institute"/>
            <person name="Lucas S."/>
            <person name="Copeland A."/>
            <person name="Lapidus A."/>
            <person name="Glavina del Rio T."/>
            <person name="Dalin E."/>
            <person name="Tice H."/>
            <person name="Bruce D."/>
            <person name="Goodwin L."/>
            <person name="Pitluck S."/>
            <person name="Saunders E."/>
            <person name="Brettin T."/>
            <person name="Detter J.C."/>
            <person name="Han C."/>
            <person name="Larimer F."/>
            <person name="Land M."/>
            <person name="Hauser L."/>
            <person name="Kyrpides N."/>
            <person name="Ovchinnikova G."/>
            <person name="Beliaev A.S."/>
            <person name="Richardson P."/>
        </authorList>
    </citation>
    <scope>NUCLEOTIDE SEQUENCE</scope>
    <source>
        <strain evidence="13">2CP-1</strain>
    </source>
</reference>
<dbReference type="Pfam" id="PF00512">
    <property type="entry name" value="HisKA"/>
    <property type="match status" value="1"/>
</dbReference>
<dbReference type="SUPFAM" id="SSF55874">
    <property type="entry name" value="ATPase domain of HSP90 chaperone/DNA topoisomerase II/histidine kinase"/>
    <property type="match status" value="1"/>
</dbReference>
<dbReference type="SUPFAM" id="SSF52172">
    <property type="entry name" value="CheY-like"/>
    <property type="match status" value="1"/>
</dbReference>
<evidence type="ECO:0000256" key="8">
    <source>
        <dbReference type="SAM" id="Phobius"/>
    </source>
</evidence>
<evidence type="ECO:0000313" key="13">
    <source>
        <dbReference type="EMBL" id="ACL66486.1"/>
    </source>
</evidence>
<evidence type="ECO:0000256" key="9">
    <source>
        <dbReference type="SAM" id="SignalP"/>
    </source>
</evidence>
<dbReference type="GO" id="GO:0000155">
    <property type="term" value="F:phosphorelay sensor kinase activity"/>
    <property type="evidence" value="ECO:0007669"/>
    <property type="project" value="InterPro"/>
</dbReference>
<evidence type="ECO:0000256" key="7">
    <source>
        <dbReference type="PROSITE-ProRule" id="PRU00169"/>
    </source>
</evidence>
<feature type="domain" description="Response regulatory" evidence="11">
    <location>
        <begin position="612"/>
        <end position="728"/>
    </location>
</feature>
<keyword evidence="5" id="KW-0808">Transferase</keyword>
<dbReference type="InterPro" id="IPR003660">
    <property type="entry name" value="HAMP_dom"/>
</dbReference>
<dbReference type="InterPro" id="IPR005467">
    <property type="entry name" value="His_kinase_dom"/>
</dbReference>